<keyword evidence="3" id="KW-0418">Kinase</keyword>
<feature type="domain" description="Guanylate cyclase" evidence="15">
    <location>
        <begin position="1090"/>
        <end position="1221"/>
    </location>
</feature>
<gene>
    <name evidence="16" type="ORF">QTG54_016107</name>
</gene>
<evidence type="ECO:0000256" key="4">
    <source>
        <dbReference type="ARBA" id="ARBA00022692"/>
    </source>
</evidence>
<dbReference type="SUPFAM" id="SSF55073">
    <property type="entry name" value="Nucleotide cyclase"/>
    <property type="match status" value="1"/>
</dbReference>
<dbReference type="Pfam" id="PF01094">
    <property type="entry name" value="ANF_receptor"/>
    <property type="match status" value="1"/>
</dbReference>
<dbReference type="CDD" id="cd13999">
    <property type="entry name" value="STKc_MAP3K-like"/>
    <property type="match status" value="1"/>
</dbReference>
<evidence type="ECO:0000259" key="15">
    <source>
        <dbReference type="PROSITE" id="PS50125"/>
    </source>
</evidence>
<dbReference type="Proteomes" id="UP001224775">
    <property type="component" value="Unassembled WGS sequence"/>
</dbReference>
<feature type="region of interest" description="Disordered" evidence="12">
    <location>
        <begin position="27"/>
        <end position="55"/>
    </location>
</feature>
<dbReference type="InterPro" id="IPR011009">
    <property type="entry name" value="Kinase-like_dom_sf"/>
</dbReference>
<dbReference type="InterPro" id="IPR001054">
    <property type="entry name" value="A/G_cyclase"/>
</dbReference>
<keyword evidence="3" id="KW-0808">Transferase</keyword>
<keyword evidence="4 13" id="KW-0812">Transmembrane</keyword>
<dbReference type="PRINTS" id="PR00109">
    <property type="entry name" value="TYRKINASE"/>
</dbReference>
<feature type="compositionally biased region" description="Polar residues" evidence="12">
    <location>
        <begin position="767"/>
        <end position="778"/>
    </location>
</feature>
<dbReference type="Gene3D" id="3.30.70.1230">
    <property type="entry name" value="Nucleotide cyclase"/>
    <property type="match status" value="1"/>
</dbReference>
<protein>
    <recommendedName>
        <fullName evidence="2">guanylate cyclase</fullName>
        <ecNumber evidence="2">4.6.1.2</ecNumber>
    </recommendedName>
</protein>
<keyword evidence="8 13" id="KW-0472">Membrane</keyword>
<dbReference type="GO" id="GO:0005886">
    <property type="term" value="C:plasma membrane"/>
    <property type="evidence" value="ECO:0007669"/>
    <property type="project" value="TreeGrafter"/>
</dbReference>
<evidence type="ECO:0000256" key="11">
    <source>
        <dbReference type="PROSITE-ProRule" id="PRU10141"/>
    </source>
</evidence>
<keyword evidence="3" id="KW-0723">Serine/threonine-protein kinase</keyword>
<evidence type="ECO:0000256" key="10">
    <source>
        <dbReference type="ARBA" id="ARBA00023293"/>
    </source>
</evidence>
<keyword evidence="6 11" id="KW-0067">ATP-binding</keyword>
<keyword evidence="5 11" id="KW-0547">Nucleotide-binding</keyword>
<evidence type="ECO:0000256" key="9">
    <source>
        <dbReference type="ARBA" id="ARBA00023239"/>
    </source>
</evidence>
<dbReference type="Gene3D" id="1.10.510.10">
    <property type="entry name" value="Transferase(Phosphotransferase) domain 1"/>
    <property type="match status" value="1"/>
</dbReference>
<dbReference type="GO" id="GO:0005524">
    <property type="term" value="F:ATP binding"/>
    <property type="evidence" value="ECO:0007669"/>
    <property type="project" value="UniProtKB-UniRule"/>
</dbReference>
<feature type="binding site" evidence="11">
    <location>
        <position position="689"/>
    </location>
    <ligand>
        <name>ATP</name>
        <dbReference type="ChEBI" id="CHEBI:30616"/>
    </ligand>
</feature>
<dbReference type="Gene3D" id="3.30.200.20">
    <property type="entry name" value="Phosphorylase Kinase, domain 1"/>
    <property type="match status" value="1"/>
</dbReference>
<dbReference type="InterPro" id="IPR050401">
    <property type="entry name" value="Cyclic_nucleotide_synthase"/>
</dbReference>
<dbReference type="InterPro" id="IPR001245">
    <property type="entry name" value="Ser-Thr/Tyr_kinase_cat_dom"/>
</dbReference>
<dbReference type="EC" id="4.6.1.2" evidence="2"/>
<dbReference type="SMART" id="SM00044">
    <property type="entry name" value="CYCc"/>
    <property type="match status" value="1"/>
</dbReference>
<dbReference type="GO" id="GO:0035556">
    <property type="term" value="P:intracellular signal transduction"/>
    <property type="evidence" value="ECO:0007669"/>
    <property type="project" value="InterPro"/>
</dbReference>
<dbReference type="SUPFAM" id="SSF56112">
    <property type="entry name" value="Protein kinase-like (PK-like)"/>
    <property type="match status" value="1"/>
</dbReference>
<organism evidence="16 17">
    <name type="scientific">Skeletonema marinoi</name>
    <dbReference type="NCBI Taxonomy" id="267567"/>
    <lineage>
        <taxon>Eukaryota</taxon>
        <taxon>Sar</taxon>
        <taxon>Stramenopiles</taxon>
        <taxon>Ochrophyta</taxon>
        <taxon>Bacillariophyta</taxon>
        <taxon>Coscinodiscophyceae</taxon>
        <taxon>Thalassiosirophycidae</taxon>
        <taxon>Thalassiosirales</taxon>
        <taxon>Skeletonemataceae</taxon>
        <taxon>Skeletonema</taxon>
        <taxon>Skeletonema marinoi-dohrnii complex</taxon>
    </lineage>
</organism>
<dbReference type="PROSITE" id="PS50011">
    <property type="entry name" value="PROTEIN_KINASE_DOM"/>
    <property type="match status" value="1"/>
</dbReference>
<evidence type="ECO:0000256" key="8">
    <source>
        <dbReference type="ARBA" id="ARBA00023136"/>
    </source>
</evidence>
<dbReference type="PROSITE" id="PS00108">
    <property type="entry name" value="PROTEIN_KINASE_ST"/>
    <property type="match status" value="1"/>
</dbReference>
<dbReference type="GO" id="GO:0007168">
    <property type="term" value="P:receptor guanylyl cyclase signaling pathway"/>
    <property type="evidence" value="ECO:0007669"/>
    <property type="project" value="TreeGrafter"/>
</dbReference>
<evidence type="ECO:0000256" key="13">
    <source>
        <dbReference type="SAM" id="Phobius"/>
    </source>
</evidence>
<dbReference type="PANTHER" id="PTHR11920">
    <property type="entry name" value="GUANYLYL CYCLASE"/>
    <property type="match status" value="1"/>
</dbReference>
<feature type="domain" description="Protein kinase" evidence="14">
    <location>
        <begin position="662"/>
        <end position="1042"/>
    </location>
</feature>
<dbReference type="GO" id="GO:0004383">
    <property type="term" value="F:guanylate cyclase activity"/>
    <property type="evidence" value="ECO:0007669"/>
    <property type="project" value="UniProtKB-EC"/>
</dbReference>
<dbReference type="InterPro" id="IPR028082">
    <property type="entry name" value="Peripla_BP_I"/>
</dbReference>
<dbReference type="PANTHER" id="PTHR11920:SF335">
    <property type="entry name" value="GUANYLATE CYCLASE"/>
    <property type="match status" value="1"/>
</dbReference>
<dbReference type="SMART" id="SM00220">
    <property type="entry name" value="S_TKc"/>
    <property type="match status" value="1"/>
</dbReference>
<evidence type="ECO:0000313" key="16">
    <source>
        <dbReference type="EMBL" id="KAK1733250.1"/>
    </source>
</evidence>
<comment type="subcellular location">
    <subcellularLocation>
        <location evidence="1">Membrane</location>
        <topology evidence="1">Single-pass membrane protein</topology>
    </subcellularLocation>
</comment>
<dbReference type="GO" id="GO:0001653">
    <property type="term" value="F:peptide receptor activity"/>
    <property type="evidence" value="ECO:0007669"/>
    <property type="project" value="TreeGrafter"/>
</dbReference>
<dbReference type="Gene3D" id="3.40.50.2300">
    <property type="match status" value="2"/>
</dbReference>
<reference evidence="16" key="1">
    <citation type="submission" date="2023-06" db="EMBL/GenBank/DDBJ databases">
        <title>Survivors Of The Sea: Transcriptome response of Skeletonema marinoi to long-term dormancy.</title>
        <authorList>
            <person name="Pinder M.I.M."/>
            <person name="Kourtchenko O."/>
            <person name="Robertson E.K."/>
            <person name="Larsson T."/>
            <person name="Maumus F."/>
            <person name="Osuna-Cruz C.M."/>
            <person name="Vancaester E."/>
            <person name="Stenow R."/>
            <person name="Vandepoele K."/>
            <person name="Ploug H."/>
            <person name="Bruchert V."/>
            <person name="Godhe A."/>
            <person name="Topel M."/>
        </authorList>
    </citation>
    <scope>NUCLEOTIDE SEQUENCE</scope>
    <source>
        <strain evidence="16">R05AC</strain>
    </source>
</reference>
<dbReference type="InterPro" id="IPR001828">
    <property type="entry name" value="ANF_lig-bd_rcpt"/>
</dbReference>
<dbReference type="InterPro" id="IPR017441">
    <property type="entry name" value="Protein_kinase_ATP_BS"/>
</dbReference>
<dbReference type="EMBL" id="JATAAI010000052">
    <property type="protein sequence ID" value="KAK1733250.1"/>
    <property type="molecule type" value="Genomic_DNA"/>
</dbReference>
<evidence type="ECO:0000256" key="2">
    <source>
        <dbReference type="ARBA" id="ARBA00012202"/>
    </source>
</evidence>
<name>A0AAD8XTL8_9STRA</name>
<dbReference type="SUPFAM" id="SSF53822">
    <property type="entry name" value="Periplasmic binding protein-like I"/>
    <property type="match status" value="1"/>
</dbReference>
<dbReference type="InterPro" id="IPR029787">
    <property type="entry name" value="Nucleotide_cyclase"/>
</dbReference>
<dbReference type="GO" id="GO:0004016">
    <property type="term" value="F:adenylate cyclase activity"/>
    <property type="evidence" value="ECO:0007669"/>
    <property type="project" value="TreeGrafter"/>
</dbReference>
<dbReference type="CDD" id="cd07302">
    <property type="entry name" value="CHD"/>
    <property type="match status" value="1"/>
</dbReference>
<evidence type="ECO:0000259" key="14">
    <source>
        <dbReference type="PROSITE" id="PS50011"/>
    </source>
</evidence>
<sequence>MAASISIDSSQKQHEFGYYDVLMAQATNNHPSGPQDLNNTEAATSSSLQQPNEYTNGHYDMKLTAEPVYGGNDASYVGRNLQKISSTNTTAATATHHHVFDSHDTLLICHVPTMLRYSSPSKSKADFSGGSLASGDVVGGGDLGAIAYAASAGILLAFQHANNGNGVVAPALEGLNEWCPVRFTSEMLDKGGTGLDAVTALAELVTRSSKVNDDSQQQQQPCSIIGAHVSDASSKLASLAAVFDLPVVSSSAMSTTLDDLEQYPTFLRTHTDVGGFGEMSVSFLMNKLGIRKFGLLFTNDGYGYGFARSVLEAASERGAEVVGGGVPYIAMSSKENADDELRAAMKLLAESGCNYFVGNFYAESFAKVMTIATEFGLIGDGKFWLISGTADMAPFVLGGALKVNQVVGKAIEGNGIYFCEGGVPGLGGTYDIFTREWKEMGEDEQALSYINSKQPLKEDGTQYAYPPEFFQMRPHHVVTFSYDAGVGLALSACEAWKDATTAAAEGAEGGSDTLAAFNGSAHYAAFANSTYIGASGHIKFRETFPTRTAESSYFVMANLRAVPMDDNSTLVRFKGSPVIDYYDTLTSTWQQLPGKEFIYSGGSSVPPVEMVPVNQNIGAAAIVAIVLAVVLVAVISVGTLLRKRRKQNEISWEINPADLKFDEPPVVIGRGTFGLVLLAEYRGTTVAVKRVLPPRSVAQGQRHGSSSGGKQRGVGSLDDDSNKFDLESGLSSGEGQSKSRRKGKVAFSNDAANNIHEGNEWLENKNGDNTNKNVSNNSVDFNPGVLSGTSVSGTMSGGSTTATKRRVNKILTSIGIGKEDDGYEKLKRQFINEMRLLSTLRHPNICTVMGNVTLGSEPMLIMEYMQMGSLFSLLHNETVPLSGELILPILQDVAKGLRFLHNASPPVVHSDLKSANILVDSRLHAKVADFGLSQKKEVGAAGTPYWMAPELLRKESDNTPASDVYSFGIILFEAYTRKVPYDGEDFDDVIKQVADKSIQKRPPLPKSAPPQIASMMTECLADNPNERPIFDELDVRLKRLTVESADVTDTIRSHRHSGASQLLYDNFPKKVADALREGRKVQPEMRECVSIFFSDIVGFTDISSKLSPMKVSDMLDRLYSSFDELSRAHDIFKIETIGDAYMAVTNLVKDQDDHAKRVVDFAVEALTAANETLIDVDDPSRGCVNIRVGLHSGAVVANVVGSRNLKYSIFGDSVNVAARMEQNSRVNRIHCSESTAKILHLQDPSRSIKPRGTINVKGKDLPMETFWINEKPANGEKVNHGVDWLCI</sequence>
<feature type="compositionally biased region" description="Basic and acidic residues" evidence="12">
    <location>
        <begin position="757"/>
        <end position="766"/>
    </location>
</feature>
<comment type="caution">
    <text evidence="16">The sequence shown here is derived from an EMBL/GenBank/DDBJ whole genome shotgun (WGS) entry which is preliminary data.</text>
</comment>
<evidence type="ECO:0000256" key="12">
    <source>
        <dbReference type="SAM" id="MobiDB-lite"/>
    </source>
</evidence>
<evidence type="ECO:0000256" key="6">
    <source>
        <dbReference type="ARBA" id="ARBA00022840"/>
    </source>
</evidence>
<keyword evidence="17" id="KW-1185">Reference proteome</keyword>
<dbReference type="PROSITE" id="PS00107">
    <property type="entry name" value="PROTEIN_KINASE_ATP"/>
    <property type="match status" value="1"/>
</dbReference>
<keyword evidence="10" id="KW-0141">cGMP biosynthesis</keyword>
<evidence type="ECO:0000256" key="3">
    <source>
        <dbReference type="ARBA" id="ARBA00022527"/>
    </source>
</evidence>
<dbReference type="Pfam" id="PF00211">
    <property type="entry name" value="Guanylate_cyc"/>
    <property type="match status" value="1"/>
</dbReference>
<keyword evidence="9 16" id="KW-0456">Lyase</keyword>
<dbReference type="InterPro" id="IPR000719">
    <property type="entry name" value="Prot_kinase_dom"/>
</dbReference>
<evidence type="ECO:0000256" key="7">
    <source>
        <dbReference type="ARBA" id="ARBA00022989"/>
    </source>
</evidence>
<proteinExistence type="predicted"/>
<feature type="region of interest" description="Disordered" evidence="12">
    <location>
        <begin position="694"/>
        <end position="778"/>
    </location>
</feature>
<dbReference type="GO" id="GO:0004674">
    <property type="term" value="F:protein serine/threonine kinase activity"/>
    <property type="evidence" value="ECO:0007669"/>
    <property type="project" value="UniProtKB-KW"/>
</dbReference>
<keyword evidence="7 13" id="KW-1133">Transmembrane helix</keyword>
<feature type="transmembrane region" description="Helical" evidence="13">
    <location>
        <begin position="617"/>
        <end position="641"/>
    </location>
</feature>
<dbReference type="InterPro" id="IPR008271">
    <property type="entry name" value="Ser/Thr_kinase_AS"/>
</dbReference>
<dbReference type="PROSITE" id="PS50125">
    <property type="entry name" value="GUANYLATE_CYCLASE_2"/>
    <property type="match status" value="1"/>
</dbReference>
<accession>A0AAD8XTL8</accession>
<evidence type="ECO:0000256" key="1">
    <source>
        <dbReference type="ARBA" id="ARBA00004167"/>
    </source>
</evidence>
<evidence type="ECO:0000313" key="17">
    <source>
        <dbReference type="Proteomes" id="UP001224775"/>
    </source>
</evidence>
<dbReference type="Pfam" id="PF07714">
    <property type="entry name" value="PK_Tyr_Ser-Thr"/>
    <property type="match status" value="1"/>
</dbReference>
<evidence type="ECO:0000256" key="5">
    <source>
        <dbReference type="ARBA" id="ARBA00022741"/>
    </source>
</evidence>